<gene>
    <name evidence="2" type="ORF">ABLG96_09675</name>
</gene>
<name>A0AAU8DUM7_9ACTN</name>
<reference evidence="2" key="1">
    <citation type="submission" date="2024-05" db="EMBL/GenBank/DDBJ databases">
        <authorList>
            <person name="Cai S.Y."/>
            <person name="Jin L.M."/>
            <person name="Li H.R."/>
        </authorList>
    </citation>
    <scope>NUCLEOTIDE SEQUENCE</scope>
    <source>
        <strain evidence="2">A5-74</strain>
    </source>
</reference>
<dbReference type="InterPro" id="IPR004378">
    <property type="entry name" value="F420H2_quin_Rdtase"/>
</dbReference>
<dbReference type="EMBL" id="CP159218">
    <property type="protein sequence ID" value="XCG65850.1"/>
    <property type="molecule type" value="Genomic_DNA"/>
</dbReference>
<feature type="transmembrane region" description="Helical" evidence="1">
    <location>
        <begin position="48"/>
        <end position="67"/>
    </location>
</feature>
<dbReference type="RefSeq" id="WP_353651454.1">
    <property type="nucleotide sequence ID" value="NZ_CP159218.1"/>
</dbReference>
<organism evidence="2">
    <name type="scientific">Nakamurella sp. A5-74</name>
    <dbReference type="NCBI Taxonomy" id="3158264"/>
    <lineage>
        <taxon>Bacteria</taxon>
        <taxon>Bacillati</taxon>
        <taxon>Actinomycetota</taxon>
        <taxon>Actinomycetes</taxon>
        <taxon>Nakamurellales</taxon>
        <taxon>Nakamurellaceae</taxon>
        <taxon>Nakamurella</taxon>
    </lineage>
</organism>
<dbReference type="Gene3D" id="2.30.110.10">
    <property type="entry name" value="Electron Transport, Fmn-binding Protein, Chain A"/>
    <property type="match status" value="1"/>
</dbReference>
<dbReference type="Pfam" id="PF04075">
    <property type="entry name" value="F420H2_quin_red"/>
    <property type="match status" value="1"/>
</dbReference>
<protein>
    <submittedName>
        <fullName evidence="2">Nitroreductase/quinone reductase family protein</fullName>
    </submittedName>
</protein>
<proteinExistence type="predicted"/>
<dbReference type="GO" id="GO:0016491">
    <property type="term" value="F:oxidoreductase activity"/>
    <property type="evidence" value="ECO:0007669"/>
    <property type="project" value="InterPro"/>
</dbReference>
<dbReference type="InterPro" id="IPR012349">
    <property type="entry name" value="Split_barrel_FMN-bd"/>
</dbReference>
<dbReference type="NCBIfam" id="TIGR00026">
    <property type="entry name" value="hi_GC_TIGR00026"/>
    <property type="match status" value="1"/>
</dbReference>
<evidence type="ECO:0000256" key="1">
    <source>
        <dbReference type="SAM" id="Phobius"/>
    </source>
</evidence>
<keyword evidence="1" id="KW-1133">Transmembrane helix</keyword>
<keyword evidence="1" id="KW-0472">Membrane</keyword>
<evidence type="ECO:0000313" key="2">
    <source>
        <dbReference type="EMBL" id="XCG65850.1"/>
    </source>
</evidence>
<dbReference type="AlphaFoldDB" id="A0AAU8DUM7"/>
<accession>A0AAU8DUM7</accession>
<sequence>MTQSYDRMARPLRRKAIPLLVASLILLLPAWIDWFVNGGTIAGAPYPVWFALVLLGNVALTMAGPHWKRRLVLVVQRALINPLVRLSLHCRVPMGWALLRTTGRRTGRVRSVPVGNGRVGDVLWVIAEHGNRAGYVHNIRAEPRVEVLIRTRGLRMEWIAGHATVLDADDPHARQRLFAGWQHPVRLLNAMIVRVLGTDPLTVRVDLEPSDTDTDTDTDTHVLVGADGFEPPTARV</sequence>
<dbReference type="SUPFAM" id="SSF50475">
    <property type="entry name" value="FMN-binding split barrel"/>
    <property type="match status" value="1"/>
</dbReference>
<keyword evidence="1" id="KW-0812">Transmembrane</keyword>